<organism evidence="5 6">
    <name type="scientific">Spizellomyces punctatus (strain DAOM BR117)</name>
    <dbReference type="NCBI Taxonomy" id="645134"/>
    <lineage>
        <taxon>Eukaryota</taxon>
        <taxon>Fungi</taxon>
        <taxon>Fungi incertae sedis</taxon>
        <taxon>Chytridiomycota</taxon>
        <taxon>Chytridiomycota incertae sedis</taxon>
        <taxon>Chytridiomycetes</taxon>
        <taxon>Spizellomycetales</taxon>
        <taxon>Spizellomycetaceae</taxon>
        <taxon>Spizellomyces</taxon>
    </lineage>
</organism>
<dbReference type="GO" id="GO:0097546">
    <property type="term" value="C:ciliary base"/>
    <property type="evidence" value="ECO:0007669"/>
    <property type="project" value="TreeGrafter"/>
</dbReference>
<keyword evidence="6" id="KW-1185">Reference proteome</keyword>
<comment type="subcellular location">
    <subcellularLocation>
        <location evidence="1">Cell projection</location>
        <location evidence="1">Cilium</location>
    </subcellularLocation>
</comment>
<name>A0A0L0HEE7_SPIPD</name>
<evidence type="ECO:0000313" key="5">
    <source>
        <dbReference type="EMBL" id="KNC99108.1"/>
    </source>
</evidence>
<accession>A0A0L0HEE7</accession>
<evidence type="ECO:0008006" key="7">
    <source>
        <dbReference type="Google" id="ProtNLM"/>
    </source>
</evidence>
<evidence type="ECO:0000256" key="2">
    <source>
        <dbReference type="ARBA" id="ARBA00023054"/>
    </source>
</evidence>
<reference evidence="5 6" key="1">
    <citation type="submission" date="2009-08" db="EMBL/GenBank/DDBJ databases">
        <title>The Genome Sequence of Spizellomyces punctatus strain DAOM BR117.</title>
        <authorList>
            <consortium name="The Broad Institute Genome Sequencing Platform"/>
            <person name="Russ C."/>
            <person name="Cuomo C."/>
            <person name="Shea T."/>
            <person name="Young S.K."/>
            <person name="Zeng Q."/>
            <person name="Koehrsen M."/>
            <person name="Haas B."/>
            <person name="Borodovsky M."/>
            <person name="Guigo R."/>
            <person name="Alvarado L."/>
            <person name="Berlin A."/>
            <person name="Bochicchio J."/>
            <person name="Borenstein D."/>
            <person name="Chapman S."/>
            <person name="Chen Z."/>
            <person name="Engels R."/>
            <person name="Freedman E."/>
            <person name="Gellesch M."/>
            <person name="Goldberg J."/>
            <person name="Griggs A."/>
            <person name="Gujja S."/>
            <person name="Heiman D."/>
            <person name="Hepburn T."/>
            <person name="Howarth C."/>
            <person name="Jen D."/>
            <person name="Larson L."/>
            <person name="Lewis B."/>
            <person name="Mehta T."/>
            <person name="Park D."/>
            <person name="Pearson M."/>
            <person name="Roberts A."/>
            <person name="Saif S."/>
            <person name="Shenoy N."/>
            <person name="Sisk P."/>
            <person name="Stolte C."/>
            <person name="Sykes S."/>
            <person name="Thomson T."/>
            <person name="Walk T."/>
            <person name="White J."/>
            <person name="Yandava C."/>
            <person name="Burger G."/>
            <person name="Gray M.W."/>
            <person name="Holland P.W.H."/>
            <person name="King N."/>
            <person name="Lang F.B.F."/>
            <person name="Roger A.J."/>
            <person name="Ruiz-Trillo I."/>
            <person name="Lander E."/>
            <person name="Nusbaum C."/>
        </authorList>
    </citation>
    <scope>NUCLEOTIDE SEQUENCE [LARGE SCALE GENOMIC DNA]</scope>
    <source>
        <strain evidence="5 6">DAOM BR117</strain>
    </source>
</reference>
<evidence type="ECO:0000256" key="1">
    <source>
        <dbReference type="ARBA" id="ARBA00004138"/>
    </source>
</evidence>
<evidence type="ECO:0000256" key="4">
    <source>
        <dbReference type="SAM" id="Coils"/>
    </source>
</evidence>
<dbReference type="Proteomes" id="UP000053201">
    <property type="component" value="Unassembled WGS sequence"/>
</dbReference>
<evidence type="ECO:0000313" key="6">
    <source>
        <dbReference type="Proteomes" id="UP000053201"/>
    </source>
</evidence>
<dbReference type="EMBL" id="KQ257458">
    <property type="protein sequence ID" value="KNC99108.1"/>
    <property type="molecule type" value="Genomic_DNA"/>
</dbReference>
<dbReference type="VEuPathDB" id="FungiDB:SPPG_05368"/>
<dbReference type="AlphaFoldDB" id="A0A0L0HEE7"/>
<sequence>MASSTSPLVIFDEFSKLRILDPVQFETSEKLKEECKDFTQRVSNFNEIVEMFLKMMEEKAEQIESEKLKAIGLRNRAEQQMENRKGTQKQLQSLIKERQAELDRLTVQVDSLVKVQHEQEALIDSLSSK</sequence>
<dbReference type="GO" id="GO:0060271">
    <property type="term" value="P:cilium assembly"/>
    <property type="evidence" value="ECO:0007669"/>
    <property type="project" value="TreeGrafter"/>
</dbReference>
<dbReference type="OMA" id="TMAKQRQ"/>
<protein>
    <recommendedName>
        <fullName evidence="7">Intraflagellar transport protein 20</fullName>
    </recommendedName>
</protein>
<feature type="coiled-coil region" evidence="4">
    <location>
        <begin position="60"/>
        <end position="108"/>
    </location>
</feature>
<dbReference type="GO" id="GO:0036064">
    <property type="term" value="C:ciliary basal body"/>
    <property type="evidence" value="ECO:0007669"/>
    <property type="project" value="TreeGrafter"/>
</dbReference>
<dbReference type="Pfam" id="PF14931">
    <property type="entry name" value="IFT20"/>
    <property type="match status" value="1"/>
</dbReference>
<dbReference type="PANTHER" id="PTHR31978:SF1">
    <property type="entry name" value="INTRAFLAGELLAR TRANSPORT PROTEIN 20 HOMOLOG"/>
    <property type="match status" value="1"/>
</dbReference>
<evidence type="ECO:0000256" key="3">
    <source>
        <dbReference type="ARBA" id="ARBA00023273"/>
    </source>
</evidence>
<dbReference type="GO" id="GO:0061512">
    <property type="term" value="P:protein localization to cilium"/>
    <property type="evidence" value="ECO:0007669"/>
    <property type="project" value="TreeGrafter"/>
</dbReference>
<dbReference type="PANTHER" id="PTHR31978">
    <property type="entry name" value="INTRAFLAGELLAR TRANSPORT PROTEIN 20 HOMOLOG"/>
    <property type="match status" value="1"/>
</dbReference>
<proteinExistence type="predicted"/>
<dbReference type="GO" id="GO:0097730">
    <property type="term" value="C:non-motile cilium"/>
    <property type="evidence" value="ECO:0007669"/>
    <property type="project" value="TreeGrafter"/>
</dbReference>
<dbReference type="GeneID" id="27688746"/>
<dbReference type="STRING" id="645134.A0A0L0HEE7"/>
<dbReference type="GO" id="GO:0030990">
    <property type="term" value="C:intraciliary transport particle"/>
    <property type="evidence" value="ECO:0007669"/>
    <property type="project" value="TreeGrafter"/>
</dbReference>
<dbReference type="GO" id="GO:0005737">
    <property type="term" value="C:cytoplasm"/>
    <property type="evidence" value="ECO:0007669"/>
    <property type="project" value="TreeGrafter"/>
</dbReference>
<dbReference type="RefSeq" id="XP_016607148.1">
    <property type="nucleotide sequence ID" value="XM_016753584.1"/>
</dbReference>
<dbReference type="InParanoid" id="A0A0L0HEE7"/>
<dbReference type="OrthoDB" id="10254896at2759"/>
<dbReference type="eggNOG" id="ENOG502RYYR">
    <property type="taxonomic scope" value="Eukaryota"/>
</dbReference>
<gene>
    <name evidence="5" type="ORF">SPPG_05368</name>
</gene>
<dbReference type="InterPro" id="IPR028172">
    <property type="entry name" value="FT20"/>
</dbReference>
<keyword evidence="3" id="KW-0966">Cell projection</keyword>
<keyword evidence="2 4" id="KW-0175">Coiled coil</keyword>